<evidence type="ECO:0000256" key="1">
    <source>
        <dbReference type="SAM" id="MobiDB-lite"/>
    </source>
</evidence>
<gene>
    <name evidence="2" type="ORF">CFIO01_09897</name>
</gene>
<feature type="compositionally biased region" description="Basic and acidic residues" evidence="1">
    <location>
        <begin position="177"/>
        <end position="186"/>
    </location>
</feature>
<organism evidence="2 3">
    <name type="scientific">Colletotrichum fioriniae PJ7</name>
    <dbReference type="NCBI Taxonomy" id="1445577"/>
    <lineage>
        <taxon>Eukaryota</taxon>
        <taxon>Fungi</taxon>
        <taxon>Dikarya</taxon>
        <taxon>Ascomycota</taxon>
        <taxon>Pezizomycotina</taxon>
        <taxon>Sordariomycetes</taxon>
        <taxon>Hypocreomycetidae</taxon>
        <taxon>Glomerellales</taxon>
        <taxon>Glomerellaceae</taxon>
        <taxon>Colletotrichum</taxon>
        <taxon>Colletotrichum acutatum species complex</taxon>
    </lineage>
</organism>
<evidence type="ECO:0000313" key="3">
    <source>
        <dbReference type="Proteomes" id="UP000020467"/>
    </source>
</evidence>
<dbReference type="EMBL" id="JARH01000192">
    <property type="protein sequence ID" value="EXF84262.1"/>
    <property type="molecule type" value="Genomic_DNA"/>
</dbReference>
<dbReference type="Proteomes" id="UP000020467">
    <property type="component" value="Unassembled WGS sequence"/>
</dbReference>
<dbReference type="HOGENOM" id="CLU_1454263_0_0_1"/>
<dbReference type="AlphaFoldDB" id="A0A010QVP4"/>
<evidence type="ECO:0000313" key="2">
    <source>
        <dbReference type="EMBL" id="EXF84262.1"/>
    </source>
</evidence>
<protein>
    <submittedName>
        <fullName evidence="2">Uncharacterized protein</fullName>
    </submittedName>
</protein>
<dbReference type="OrthoDB" id="10517349at2759"/>
<keyword evidence="3" id="KW-1185">Reference proteome</keyword>
<proteinExistence type="predicted"/>
<feature type="compositionally biased region" description="Low complexity" evidence="1">
    <location>
        <begin position="16"/>
        <end position="26"/>
    </location>
</feature>
<comment type="caution">
    <text evidence="2">The sequence shown here is derived from an EMBL/GenBank/DDBJ whole genome shotgun (WGS) entry which is preliminary data.</text>
</comment>
<feature type="region of interest" description="Disordered" evidence="1">
    <location>
        <begin position="1"/>
        <end position="38"/>
    </location>
</feature>
<name>A0A010QVP4_9PEZI</name>
<sequence>MNGTPKGPDAFSAPNESQLTPTSLPSLTPPEQVPAHNGAGWEFLQGMDITMQGHCQCLGRQMQTWKGSYPLGSRRGILPQQLVANAQPGLKRPDWRCPSSGNEQIDLLFDEMDGSDNTQREQIQAFDQMMMSSVPHPYIDTPEPWVPPPPTTFEDVFRQQDEEDGVELGPYSSMLFDQEHSTSSRG</sequence>
<accession>A0A010QVP4</accession>
<dbReference type="KEGG" id="cfj:CFIO01_09897"/>
<reference evidence="2 3" key="1">
    <citation type="submission" date="2014-02" db="EMBL/GenBank/DDBJ databases">
        <title>The genome sequence of Colletotrichum fioriniae PJ7.</title>
        <authorList>
            <person name="Baroncelli R."/>
            <person name="Thon M.R."/>
        </authorList>
    </citation>
    <scope>NUCLEOTIDE SEQUENCE [LARGE SCALE GENOMIC DNA]</scope>
    <source>
        <strain evidence="2 3">PJ7</strain>
    </source>
</reference>
<feature type="region of interest" description="Disordered" evidence="1">
    <location>
        <begin position="140"/>
        <end position="186"/>
    </location>
</feature>